<evidence type="ECO:0000256" key="7">
    <source>
        <dbReference type="ARBA" id="ARBA00022840"/>
    </source>
</evidence>
<evidence type="ECO:0000256" key="4">
    <source>
        <dbReference type="ARBA" id="ARBA00022679"/>
    </source>
</evidence>
<keyword evidence="3" id="KW-0597">Phosphoprotein</keyword>
<keyword evidence="13" id="KW-1185">Reference proteome</keyword>
<evidence type="ECO:0000256" key="6">
    <source>
        <dbReference type="ARBA" id="ARBA00022777"/>
    </source>
</evidence>
<feature type="transmembrane region" description="Helical" evidence="9">
    <location>
        <begin position="37"/>
        <end position="58"/>
    </location>
</feature>
<dbReference type="OrthoDB" id="773385at2"/>
<dbReference type="EMBL" id="FQVL01000001">
    <property type="protein sequence ID" value="SHE52393.1"/>
    <property type="molecule type" value="Genomic_DNA"/>
</dbReference>
<evidence type="ECO:0000313" key="12">
    <source>
        <dbReference type="EMBL" id="SHE52393.1"/>
    </source>
</evidence>
<sequence length="272" mass="32068">MQDKMLKWLILIIPTVVIGIWEYVRHRFLLPYISMELGNWLSPLIIFVVTMTLLVPLFRRYEHVHEQLKQEKAEKAIYQEQERIARQLHDGIAQTLFLCSVQVKQMKHQNNPNQWNDLEENLREIHDYVRSAISHLKTETSASTIRLKEQIQNLSEQFQQQTAISVHQQLDFTEEMFTEKEKHELSSCVQEALLNVQKHAQATQVSIELQPQHQGWRLEITDNGQGFQRNPFQQEQRFGLQIMQERVSEIGGTLSFTRQKEETKIIIAKGKI</sequence>
<keyword evidence="4" id="KW-0808">Transferase</keyword>
<dbReference type="Gene3D" id="1.20.5.1930">
    <property type="match status" value="1"/>
</dbReference>
<evidence type="ECO:0000259" key="11">
    <source>
        <dbReference type="Pfam" id="PF07730"/>
    </source>
</evidence>
<proteinExistence type="predicted"/>
<dbReference type="Pfam" id="PF02518">
    <property type="entry name" value="HATPase_c"/>
    <property type="match status" value="1"/>
</dbReference>
<dbReference type="SUPFAM" id="SSF55874">
    <property type="entry name" value="ATPase domain of HSP90 chaperone/DNA topoisomerase II/histidine kinase"/>
    <property type="match status" value="1"/>
</dbReference>
<dbReference type="PANTHER" id="PTHR24421:SF10">
    <property type="entry name" value="NITRATE_NITRITE SENSOR PROTEIN NARQ"/>
    <property type="match status" value="1"/>
</dbReference>
<keyword evidence="9" id="KW-0472">Membrane</keyword>
<feature type="domain" description="Histidine kinase/HSP90-like ATPase" evidence="10">
    <location>
        <begin position="184"/>
        <end position="267"/>
    </location>
</feature>
<keyword evidence="8" id="KW-0902">Two-component regulatory system</keyword>
<dbReference type="Gene3D" id="3.30.565.10">
    <property type="entry name" value="Histidine kinase-like ATPase, C-terminal domain"/>
    <property type="match status" value="1"/>
</dbReference>
<evidence type="ECO:0000256" key="5">
    <source>
        <dbReference type="ARBA" id="ARBA00022741"/>
    </source>
</evidence>
<gene>
    <name evidence="12" type="ORF">SAMN05444392_101842</name>
</gene>
<dbReference type="InterPro" id="IPR011712">
    <property type="entry name" value="Sig_transdc_His_kin_sub3_dim/P"/>
</dbReference>
<dbReference type="GO" id="GO:0046983">
    <property type="term" value="F:protein dimerization activity"/>
    <property type="evidence" value="ECO:0007669"/>
    <property type="project" value="InterPro"/>
</dbReference>
<dbReference type="EC" id="2.7.13.3" evidence="2"/>
<dbReference type="InterPro" id="IPR003594">
    <property type="entry name" value="HATPase_dom"/>
</dbReference>
<dbReference type="AlphaFoldDB" id="A0A1M4U6X5"/>
<dbReference type="InterPro" id="IPR036890">
    <property type="entry name" value="HATPase_C_sf"/>
</dbReference>
<keyword evidence="9" id="KW-1133">Transmembrane helix</keyword>
<evidence type="ECO:0000259" key="10">
    <source>
        <dbReference type="Pfam" id="PF02518"/>
    </source>
</evidence>
<dbReference type="GO" id="GO:0000155">
    <property type="term" value="F:phosphorelay sensor kinase activity"/>
    <property type="evidence" value="ECO:0007669"/>
    <property type="project" value="InterPro"/>
</dbReference>
<evidence type="ECO:0000256" key="9">
    <source>
        <dbReference type="SAM" id="Phobius"/>
    </source>
</evidence>
<keyword evidence="7" id="KW-0067">ATP-binding</keyword>
<dbReference type="GO" id="GO:0005524">
    <property type="term" value="F:ATP binding"/>
    <property type="evidence" value="ECO:0007669"/>
    <property type="project" value="UniProtKB-KW"/>
</dbReference>
<evidence type="ECO:0000256" key="3">
    <source>
        <dbReference type="ARBA" id="ARBA00022553"/>
    </source>
</evidence>
<dbReference type="CDD" id="cd16917">
    <property type="entry name" value="HATPase_UhpB-NarQ-NarX-like"/>
    <property type="match status" value="1"/>
</dbReference>
<protein>
    <recommendedName>
        <fullName evidence="2">histidine kinase</fullName>
        <ecNumber evidence="2">2.7.13.3</ecNumber>
    </recommendedName>
</protein>
<accession>A0A1M4U6X5</accession>
<organism evidence="12 13">
    <name type="scientific">Seinonella peptonophila</name>
    <dbReference type="NCBI Taxonomy" id="112248"/>
    <lineage>
        <taxon>Bacteria</taxon>
        <taxon>Bacillati</taxon>
        <taxon>Bacillota</taxon>
        <taxon>Bacilli</taxon>
        <taxon>Bacillales</taxon>
        <taxon>Thermoactinomycetaceae</taxon>
        <taxon>Seinonella</taxon>
    </lineage>
</organism>
<keyword evidence="5" id="KW-0547">Nucleotide-binding</keyword>
<dbReference type="RefSeq" id="WP_073152395.1">
    <property type="nucleotide sequence ID" value="NZ_FQVL01000001.1"/>
</dbReference>
<reference evidence="12 13" key="1">
    <citation type="submission" date="2016-11" db="EMBL/GenBank/DDBJ databases">
        <authorList>
            <person name="Jaros S."/>
            <person name="Januszkiewicz K."/>
            <person name="Wedrychowicz H."/>
        </authorList>
    </citation>
    <scope>NUCLEOTIDE SEQUENCE [LARGE SCALE GENOMIC DNA]</scope>
    <source>
        <strain evidence="12 13">DSM 44666</strain>
    </source>
</reference>
<dbReference type="InterPro" id="IPR050482">
    <property type="entry name" value="Sensor_HK_TwoCompSys"/>
</dbReference>
<feature type="transmembrane region" description="Helical" evidence="9">
    <location>
        <begin position="6"/>
        <end position="25"/>
    </location>
</feature>
<evidence type="ECO:0000256" key="1">
    <source>
        <dbReference type="ARBA" id="ARBA00000085"/>
    </source>
</evidence>
<evidence type="ECO:0000256" key="8">
    <source>
        <dbReference type="ARBA" id="ARBA00023012"/>
    </source>
</evidence>
<dbReference type="GO" id="GO:0016020">
    <property type="term" value="C:membrane"/>
    <property type="evidence" value="ECO:0007669"/>
    <property type="project" value="InterPro"/>
</dbReference>
<dbReference type="PANTHER" id="PTHR24421">
    <property type="entry name" value="NITRATE/NITRITE SENSOR PROTEIN NARX-RELATED"/>
    <property type="match status" value="1"/>
</dbReference>
<evidence type="ECO:0000313" key="13">
    <source>
        <dbReference type="Proteomes" id="UP000184476"/>
    </source>
</evidence>
<keyword evidence="6 12" id="KW-0418">Kinase</keyword>
<dbReference type="Proteomes" id="UP000184476">
    <property type="component" value="Unassembled WGS sequence"/>
</dbReference>
<feature type="domain" description="Signal transduction histidine kinase subgroup 3 dimerisation and phosphoacceptor" evidence="11">
    <location>
        <begin position="80"/>
        <end position="136"/>
    </location>
</feature>
<dbReference type="STRING" id="112248.SAMN05444392_101842"/>
<dbReference type="Pfam" id="PF07730">
    <property type="entry name" value="HisKA_3"/>
    <property type="match status" value="1"/>
</dbReference>
<comment type="catalytic activity">
    <reaction evidence="1">
        <text>ATP + protein L-histidine = ADP + protein N-phospho-L-histidine.</text>
        <dbReference type="EC" id="2.7.13.3"/>
    </reaction>
</comment>
<evidence type="ECO:0000256" key="2">
    <source>
        <dbReference type="ARBA" id="ARBA00012438"/>
    </source>
</evidence>
<name>A0A1M4U6X5_9BACL</name>
<keyword evidence="9" id="KW-0812">Transmembrane</keyword>